<dbReference type="EMBL" id="JH687843">
    <property type="protein sequence ID" value="EJD37340.1"/>
    <property type="molecule type" value="Genomic_DNA"/>
</dbReference>
<sequence length="241" mass="26683">MSSWAQPTHAFVQAVSRRVESELHERVRRHFGAYAHGGLDTHIYSLVLSQVREHRRRLTAQLDELLESARVPVAIGGAYEHFFTIFRAHFRDASLAAQGHGATVSILRNGGGAAAEALEVLRTLGFPGDLTEADLLRLFPPKSREAERALDAMASVRAYYHVATQCFLDTAVQTTVAAFLNPLGRDLGAALVDGMDVGDQERATHWLSRAPGAQERKAELEHRRVRLQRGVDLLARLSFAR</sequence>
<evidence type="ECO:0000313" key="2">
    <source>
        <dbReference type="EMBL" id="EJD37340.1"/>
    </source>
</evidence>
<dbReference type="InterPro" id="IPR020850">
    <property type="entry name" value="GED_dom"/>
</dbReference>
<evidence type="ECO:0000313" key="3">
    <source>
        <dbReference type="Proteomes" id="UP000006514"/>
    </source>
</evidence>
<dbReference type="Proteomes" id="UP000006514">
    <property type="component" value="Unassembled WGS sequence"/>
</dbReference>
<name>J0WVS4_AURST</name>
<dbReference type="PROSITE" id="PS51388">
    <property type="entry name" value="GED"/>
    <property type="match status" value="1"/>
</dbReference>
<dbReference type="KEGG" id="adl:AURDEDRAFT_173614"/>
<accession>J0WVS4</accession>
<dbReference type="AlphaFoldDB" id="J0WVS4"/>
<protein>
    <recommendedName>
        <fullName evidence="1">GED domain-containing protein</fullName>
    </recommendedName>
</protein>
<dbReference type="Gene3D" id="1.20.120.1240">
    <property type="entry name" value="Dynamin, middle domain"/>
    <property type="match status" value="1"/>
</dbReference>
<reference evidence="3" key="1">
    <citation type="journal article" date="2012" name="Science">
        <title>The Paleozoic origin of enzymatic lignin decomposition reconstructed from 31 fungal genomes.</title>
        <authorList>
            <person name="Floudas D."/>
            <person name="Binder M."/>
            <person name="Riley R."/>
            <person name="Barry K."/>
            <person name="Blanchette R.A."/>
            <person name="Henrissat B."/>
            <person name="Martinez A.T."/>
            <person name="Otillar R."/>
            <person name="Spatafora J.W."/>
            <person name="Yadav J.S."/>
            <person name="Aerts A."/>
            <person name="Benoit I."/>
            <person name="Boyd A."/>
            <person name="Carlson A."/>
            <person name="Copeland A."/>
            <person name="Coutinho P.M."/>
            <person name="de Vries R.P."/>
            <person name="Ferreira P."/>
            <person name="Findley K."/>
            <person name="Foster B."/>
            <person name="Gaskell J."/>
            <person name="Glotzer D."/>
            <person name="Gorecki P."/>
            <person name="Heitman J."/>
            <person name="Hesse C."/>
            <person name="Hori C."/>
            <person name="Igarashi K."/>
            <person name="Jurgens J.A."/>
            <person name="Kallen N."/>
            <person name="Kersten P."/>
            <person name="Kohler A."/>
            <person name="Kuees U."/>
            <person name="Kumar T.K.A."/>
            <person name="Kuo A."/>
            <person name="LaButti K."/>
            <person name="Larrondo L.F."/>
            <person name="Lindquist E."/>
            <person name="Ling A."/>
            <person name="Lombard V."/>
            <person name="Lucas S."/>
            <person name="Lundell T."/>
            <person name="Martin R."/>
            <person name="McLaughlin D.J."/>
            <person name="Morgenstern I."/>
            <person name="Morin E."/>
            <person name="Murat C."/>
            <person name="Nagy L.G."/>
            <person name="Nolan M."/>
            <person name="Ohm R.A."/>
            <person name="Patyshakuliyeva A."/>
            <person name="Rokas A."/>
            <person name="Ruiz-Duenas F.J."/>
            <person name="Sabat G."/>
            <person name="Salamov A."/>
            <person name="Samejima M."/>
            <person name="Schmutz J."/>
            <person name="Slot J.C."/>
            <person name="St John F."/>
            <person name="Stenlid J."/>
            <person name="Sun H."/>
            <person name="Sun S."/>
            <person name="Syed K."/>
            <person name="Tsang A."/>
            <person name="Wiebenga A."/>
            <person name="Young D."/>
            <person name="Pisabarro A."/>
            <person name="Eastwood D.C."/>
            <person name="Martin F."/>
            <person name="Cullen D."/>
            <person name="Grigoriev I.V."/>
            <person name="Hibbett D.S."/>
        </authorList>
    </citation>
    <scope>NUCLEOTIDE SEQUENCE [LARGE SCALE GENOMIC DNA]</scope>
    <source>
        <strain evidence="3">TFB10046</strain>
    </source>
</reference>
<organism evidence="2 3">
    <name type="scientific">Auricularia subglabra (strain TFB-10046 / SS5)</name>
    <name type="common">White-rot fungus</name>
    <name type="synonym">Auricularia delicata (strain TFB10046)</name>
    <dbReference type="NCBI Taxonomy" id="717982"/>
    <lineage>
        <taxon>Eukaryota</taxon>
        <taxon>Fungi</taxon>
        <taxon>Dikarya</taxon>
        <taxon>Basidiomycota</taxon>
        <taxon>Agaricomycotina</taxon>
        <taxon>Agaricomycetes</taxon>
        <taxon>Auriculariales</taxon>
        <taxon>Auriculariaceae</taxon>
        <taxon>Auricularia</taxon>
    </lineage>
</organism>
<dbReference type="InParanoid" id="J0WVS4"/>
<proteinExistence type="predicted"/>
<feature type="domain" description="GED" evidence="1">
    <location>
        <begin position="149"/>
        <end position="241"/>
    </location>
</feature>
<keyword evidence="3" id="KW-1185">Reference proteome</keyword>
<evidence type="ECO:0000259" key="1">
    <source>
        <dbReference type="PROSITE" id="PS51388"/>
    </source>
</evidence>
<gene>
    <name evidence="2" type="ORF">AURDEDRAFT_173614</name>
</gene>